<organism evidence="1 2">
    <name type="scientific">Lyophyllum shimeji</name>
    <name type="common">Hon-shimeji</name>
    <name type="synonym">Tricholoma shimeji</name>
    <dbReference type="NCBI Taxonomy" id="47721"/>
    <lineage>
        <taxon>Eukaryota</taxon>
        <taxon>Fungi</taxon>
        <taxon>Dikarya</taxon>
        <taxon>Basidiomycota</taxon>
        <taxon>Agaricomycotina</taxon>
        <taxon>Agaricomycetes</taxon>
        <taxon>Agaricomycetidae</taxon>
        <taxon>Agaricales</taxon>
        <taxon>Tricholomatineae</taxon>
        <taxon>Lyophyllaceae</taxon>
        <taxon>Lyophyllum</taxon>
    </lineage>
</organism>
<keyword evidence="2" id="KW-1185">Reference proteome</keyword>
<proteinExistence type="predicted"/>
<sequence>MIFSVCTFGLCHEGHYVSSKHPGPVAHRTRPLTVSYITSTIVDEVAATWTQLPPDGCCASNSTNLRPPNGAGIVIPGKLILSMTLLPIQSQSTREVKNLSSVQSSDPPYFLCWGPPYIGRILPILCITVSFGRISLLVACLRP</sequence>
<evidence type="ECO:0000313" key="2">
    <source>
        <dbReference type="Proteomes" id="UP001063166"/>
    </source>
</evidence>
<dbReference type="AlphaFoldDB" id="A0A9P3PQV1"/>
<dbReference type="EMBL" id="BRPK01000009">
    <property type="protein sequence ID" value="GLB41017.1"/>
    <property type="molecule type" value="Genomic_DNA"/>
</dbReference>
<comment type="caution">
    <text evidence="1">The sequence shown here is derived from an EMBL/GenBank/DDBJ whole genome shotgun (WGS) entry which is preliminary data.</text>
</comment>
<protein>
    <submittedName>
        <fullName evidence="1">Uncharacterized protein</fullName>
    </submittedName>
</protein>
<dbReference type="Proteomes" id="UP001063166">
    <property type="component" value="Unassembled WGS sequence"/>
</dbReference>
<reference evidence="1" key="1">
    <citation type="submission" date="2022-07" db="EMBL/GenBank/DDBJ databases">
        <title>The genome of Lyophyllum shimeji provides insight into the initial evolution of ectomycorrhizal fungal genome.</title>
        <authorList>
            <person name="Kobayashi Y."/>
            <person name="Shibata T."/>
            <person name="Hirakawa H."/>
            <person name="Shigenobu S."/>
            <person name="Nishiyama T."/>
            <person name="Yamada A."/>
            <person name="Hasebe M."/>
            <person name="Kawaguchi M."/>
        </authorList>
    </citation>
    <scope>NUCLEOTIDE SEQUENCE</scope>
    <source>
        <strain evidence="1">AT787</strain>
    </source>
</reference>
<name>A0A9P3PQV1_LYOSH</name>
<accession>A0A9P3PQV1</accession>
<evidence type="ECO:0000313" key="1">
    <source>
        <dbReference type="EMBL" id="GLB41017.1"/>
    </source>
</evidence>
<gene>
    <name evidence="1" type="ORF">LshimejAT787_0902320</name>
</gene>